<dbReference type="Gene3D" id="3.40.50.720">
    <property type="entry name" value="NAD(P)-binding Rossmann-like Domain"/>
    <property type="match status" value="1"/>
</dbReference>
<feature type="domain" description="NAD-dependent epimerase/dehydratase" evidence="1">
    <location>
        <begin position="37"/>
        <end position="223"/>
    </location>
</feature>
<evidence type="ECO:0000313" key="2">
    <source>
        <dbReference type="EMBL" id="QZD89006.1"/>
    </source>
</evidence>
<name>A0ABX8ZJ09_9SPHN</name>
<protein>
    <submittedName>
        <fullName evidence="2">NAD(P)H-binding protein</fullName>
    </submittedName>
</protein>
<dbReference type="InterPro" id="IPR036291">
    <property type="entry name" value="NAD(P)-bd_dom_sf"/>
</dbReference>
<dbReference type="InterPro" id="IPR051207">
    <property type="entry name" value="ComplexI_NDUFA9_subunit"/>
</dbReference>
<gene>
    <name evidence="2" type="ORF">K3148_09140</name>
</gene>
<dbReference type="SUPFAM" id="SSF51735">
    <property type="entry name" value="NAD(P)-binding Rossmann-fold domains"/>
    <property type="match status" value="1"/>
</dbReference>
<organism evidence="2 3">
    <name type="scientific">Qipengyuania aurantiaca</name>
    <dbReference type="NCBI Taxonomy" id="2867233"/>
    <lineage>
        <taxon>Bacteria</taxon>
        <taxon>Pseudomonadati</taxon>
        <taxon>Pseudomonadota</taxon>
        <taxon>Alphaproteobacteria</taxon>
        <taxon>Sphingomonadales</taxon>
        <taxon>Erythrobacteraceae</taxon>
        <taxon>Qipengyuania</taxon>
    </lineage>
</organism>
<dbReference type="Pfam" id="PF01370">
    <property type="entry name" value="Epimerase"/>
    <property type="match status" value="1"/>
</dbReference>
<dbReference type="Proteomes" id="UP000824281">
    <property type="component" value="Chromosome"/>
</dbReference>
<dbReference type="PANTHER" id="PTHR12126:SF11">
    <property type="entry name" value="NADH DEHYDROGENASE [UBIQUINONE] 1 ALPHA SUBCOMPLEX SUBUNIT 9, MITOCHONDRIAL"/>
    <property type="match status" value="1"/>
</dbReference>
<reference evidence="2 3" key="1">
    <citation type="submission" date="2021-08" db="EMBL/GenBank/DDBJ databases">
        <title>Comparative Genomics Analysis of the Genus Qipengyuania Reveals Extensive Genetic Diversity and Metabolic Versatility, Including the Description of Fifteen Novel Species.</title>
        <authorList>
            <person name="Liu Y."/>
        </authorList>
    </citation>
    <scope>NUCLEOTIDE SEQUENCE [LARGE SCALE GENOMIC DNA]</scope>
    <source>
        <strain evidence="2 3">1NDH13</strain>
    </source>
</reference>
<evidence type="ECO:0000313" key="3">
    <source>
        <dbReference type="Proteomes" id="UP000824281"/>
    </source>
</evidence>
<proteinExistence type="predicted"/>
<evidence type="ECO:0000259" key="1">
    <source>
        <dbReference type="Pfam" id="PF01370"/>
    </source>
</evidence>
<sequence length="334" mass="36158">MPRDPRPARRPAVGQIGLCPARRRRAPRSYGARVIVALTGATGFVGQAVLDAAERQGIEVRALTRRSQEQREGVTWVEGSLSDSASLERLCQGADSVIHVAGLTNTPDPRQFDVANVEGTTRLMDAARAAGVQRFVFISSLSAREPSLSLYGASKAKAEGFVETSGFDFTIVRPPAVYGPRDKDMFELFRSAKYGVVPVPPRGHTSIIHVDDLAECLLALAPAGVAPGATLEPDDGKAGGYEHGELARLIGSAVGRKVFAPHLPKPILKLAARGDRLLRGDEAKLTPDRVGYMAHPDWVCRPERAAPPEVWTPRIFGPQGLAMTARWYEREGWL</sequence>
<dbReference type="EMBL" id="CP081295">
    <property type="protein sequence ID" value="QZD89006.1"/>
    <property type="molecule type" value="Genomic_DNA"/>
</dbReference>
<keyword evidence="3" id="KW-1185">Reference proteome</keyword>
<dbReference type="InterPro" id="IPR001509">
    <property type="entry name" value="Epimerase_deHydtase"/>
</dbReference>
<accession>A0ABX8ZJ09</accession>
<dbReference type="PANTHER" id="PTHR12126">
    <property type="entry name" value="NADH-UBIQUINONE OXIDOREDUCTASE 39 KDA SUBUNIT-RELATED"/>
    <property type="match status" value="1"/>
</dbReference>